<dbReference type="Gene3D" id="3.30.9.60">
    <property type="match status" value="1"/>
</dbReference>
<evidence type="ECO:0000313" key="3">
    <source>
        <dbReference type="Proteomes" id="UP001172673"/>
    </source>
</evidence>
<evidence type="ECO:0000313" key="2">
    <source>
        <dbReference type="EMBL" id="KAJ9602339.1"/>
    </source>
</evidence>
<dbReference type="PANTHER" id="PTHR47469:SF2">
    <property type="entry name" value="OS06G0597600 PROTEIN"/>
    <property type="match status" value="1"/>
</dbReference>
<evidence type="ECO:0000259" key="1">
    <source>
        <dbReference type="Pfam" id="PF22607"/>
    </source>
</evidence>
<reference evidence="2" key="1">
    <citation type="submission" date="2022-10" db="EMBL/GenBank/DDBJ databases">
        <title>Culturing micro-colonial fungi from biological soil crusts in the Mojave desert and describing Neophaeococcomyces mojavensis, and introducing the new genera and species Taxawa tesnikishii.</title>
        <authorList>
            <person name="Kurbessoian T."/>
            <person name="Stajich J.E."/>
        </authorList>
    </citation>
    <scope>NUCLEOTIDE SEQUENCE</scope>
    <source>
        <strain evidence="2">TK_41</strain>
    </source>
</reference>
<dbReference type="AlphaFoldDB" id="A0AA38WWC7"/>
<dbReference type="Pfam" id="PF22607">
    <property type="entry name" value="FAD_binding-like"/>
    <property type="match status" value="1"/>
</dbReference>
<dbReference type="EMBL" id="JAPDRK010000027">
    <property type="protein sequence ID" value="KAJ9602339.1"/>
    <property type="molecule type" value="Genomic_DNA"/>
</dbReference>
<keyword evidence="3" id="KW-1185">Reference proteome</keyword>
<proteinExistence type="predicted"/>
<organism evidence="2 3">
    <name type="scientific">Cladophialophora chaetospira</name>
    <dbReference type="NCBI Taxonomy" id="386627"/>
    <lineage>
        <taxon>Eukaryota</taxon>
        <taxon>Fungi</taxon>
        <taxon>Dikarya</taxon>
        <taxon>Ascomycota</taxon>
        <taxon>Pezizomycotina</taxon>
        <taxon>Eurotiomycetes</taxon>
        <taxon>Chaetothyriomycetidae</taxon>
        <taxon>Chaetothyriales</taxon>
        <taxon>Herpotrichiellaceae</taxon>
        <taxon>Cladophialophora</taxon>
    </lineage>
</organism>
<dbReference type="PRINTS" id="PR00420">
    <property type="entry name" value="RNGMNOXGNASE"/>
</dbReference>
<dbReference type="SUPFAM" id="SSF51905">
    <property type="entry name" value="FAD/NAD(P)-binding domain"/>
    <property type="match status" value="1"/>
</dbReference>
<sequence>MSDYSVPMTVATILDAGGPILRRGVTVDSFATTWAQLFRVLKLAFAKTTLEGSATCEYRHSCSVRDISQRDGKIDVRMTTGTDEEETLTADLVIGADGASSKVREIMLPEIKRTYAGYVLVRGLVPVEQLSEDSRKTLDSSATLCFTRGSQAISYVVPGNNDGPPDSHNLLNWGWYQEKSEAGLEELMTDVTGKRYLFTLPQGGMREEIADEIRTKAQKELPPQLAEAVAKTKAPFVQVITDALASKNAFSGGKVLLVGDAAAGQRPHPASAVTQACFHAHLLRLHLQGLVSLEEWTKETAAVSQALVSAGQEMGPICLSEEIDPRQKAQLFIAELLSCQRLMAEKWAAFSKMGEKKLA</sequence>
<dbReference type="InterPro" id="IPR036188">
    <property type="entry name" value="FAD/NAD-bd_sf"/>
</dbReference>
<feature type="domain" description="2,6-dihydroxypyridine 3-monooxygenase substrate binding" evidence="1">
    <location>
        <begin position="115"/>
        <end position="242"/>
    </location>
</feature>
<comment type="caution">
    <text evidence="2">The sequence shown here is derived from an EMBL/GenBank/DDBJ whole genome shotgun (WGS) entry which is preliminary data.</text>
</comment>
<dbReference type="PANTHER" id="PTHR47469">
    <property type="entry name" value="MONOOXYGENASE-LIKE"/>
    <property type="match status" value="1"/>
</dbReference>
<dbReference type="Proteomes" id="UP001172673">
    <property type="component" value="Unassembled WGS sequence"/>
</dbReference>
<protein>
    <recommendedName>
        <fullName evidence="1">2,6-dihydroxypyridine 3-monooxygenase substrate binding domain-containing protein</fullName>
    </recommendedName>
</protein>
<dbReference type="SUPFAM" id="SSF54373">
    <property type="entry name" value="FAD-linked reductases, C-terminal domain"/>
    <property type="match status" value="1"/>
</dbReference>
<dbReference type="InterPro" id="IPR054707">
    <property type="entry name" value="DhpH_subs-bd"/>
</dbReference>
<gene>
    <name evidence="2" type="ORF">H2200_013194</name>
</gene>
<accession>A0AA38WWC7</accession>
<name>A0AA38WWC7_9EURO</name>
<dbReference type="InterPro" id="IPR053212">
    <property type="entry name" value="DHP_3-monooxygenase"/>
</dbReference>